<dbReference type="PANTHER" id="PTHR12048:SF0">
    <property type="entry name" value="CCAAT_ENHANCER-BINDING PROTEIN ZETA"/>
    <property type="match status" value="1"/>
</dbReference>
<proteinExistence type="inferred from homology"/>
<feature type="compositionally biased region" description="Low complexity" evidence="2">
    <location>
        <begin position="17"/>
        <end position="30"/>
    </location>
</feature>
<evidence type="ECO:0000313" key="4">
    <source>
        <dbReference type="EMBL" id="CEO98114.1"/>
    </source>
</evidence>
<evidence type="ECO:0000313" key="6">
    <source>
        <dbReference type="Proteomes" id="UP000039324"/>
    </source>
</evidence>
<sequence length="843" mass="93703">MPGPASDMKHAGKRKAAAPAGKPVAAPKPASSHIKFGGGGKGKASSAAGSDVIVTANPDCAWFEALAALQQSAASKTGEFAIADDGHDFAKGRAEHLLQSACAAYEKLQTNHRKGDSSLLHGLLQKGTLQDQVSALAVCAPESPVHLAEFSINRLLAIARKKSREHSLLALEALRDVFGACLLPDHRKLRAWDTKAWNEVKNRLSPAERDQWMVYRMFESRIKDLYSELVTLLEVSCSDPVEWYRIKCLGIIQELLSLKPECEVRFLAVLVNKLGDPNRKVSTRAHRLLTAVFDHHPRMKPVIVDEIERLLLRANVNPRSQHQAIIVLTQIQLSNAECELARKLVDLYMGFFSHRDLSADSRLLSALLTGLNRAFPFASTIMSEETYDKQTDRLFKLAHSTNFNTAIQALMLLFQVMNARQSLSTRFYTAVYESLLSPCLATSSKHSLYLNLIYRTMKNDVSLPRVAAFSKRLLQVCLHSRPGFICGSLLLLSEVAKIHAGLWALVVQSPDCEDDLERFHDDEEDIGSSNPSGPKKSQYDMQKRDPQFAQAQSTCLWELALLAQHYHPSVTKFVNDILSCDPVVYKGNPIQDFTTAHFLDRFVYRNPKKNLRQTSRMAPRNVSAGKLEPPANTEAFWGKDESLVREDEKFMHRYFRMRVERGDLVPDDGKDEEQFAEELFERELAKTDGPVDIDDDVDSGDDESDDVADGEDVVSDEELDEMFNDDENGDAADLGGIDSDDESEVEFGGDDGSDGDVEDEAGSSKKKSRFVDAADFAQLLELSQDAARANAMTEKWQSGKHQGKERNKSKAPIKKGKPAPGRAGPKRSGRPAKPARAAKRRKQ</sequence>
<dbReference type="Gene3D" id="1.25.10.10">
    <property type="entry name" value="Leucine-rich Repeat Variant"/>
    <property type="match status" value="1"/>
</dbReference>
<dbReference type="OMA" id="EIWCNDE"/>
<dbReference type="InterPro" id="IPR016024">
    <property type="entry name" value="ARM-type_fold"/>
</dbReference>
<dbReference type="AlphaFoldDB" id="A0A0G4ISK8"/>
<feature type="region of interest" description="Disordered" evidence="2">
    <location>
        <begin position="1"/>
        <end position="41"/>
    </location>
</feature>
<accession>A0A0G4ISK8</accession>
<evidence type="ECO:0000313" key="5">
    <source>
        <dbReference type="EMBL" id="SPQ96066.1"/>
    </source>
</evidence>
<feature type="compositionally biased region" description="Acidic residues" evidence="2">
    <location>
        <begin position="738"/>
        <end position="761"/>
    </location>
</feature>
<dbReference type="PANTHER" id="PTHR12048">
    <property type="entry name" value="CCAAT-BINDING FACTOR-RELATED"/>
    <property type="match status" value="1"/>
</dbReference>
<keyword evidence="6" id="KW-1185">Reference proteome</keyword>
<reference evidence="4 6" key="1">
    <citation type="submission" date="2015-02" db="EMBL/GenBank/DDBJ databases">
        <authorList>
            <person name="Chooi Y.-H."/>
        </authorList>
    </citation>
    <scope>NUCLEOTIDE SEQUENCE [LARGE SCALE GENOMIC DNA]</scope>
    <source>
        <strain evidence="4">E3</strain>
    </source>
</reference>
<evidence type="ECO:0000259" key="3">
    <source>
        <dbReference type="Pfam" id="PF03914"/>
    </source>
</evidence>
<dbReference type="EMBL" id="OVEO01000005">
    <property type="protein sequence ID" value="SPQ96066.1"/>
    <property type="molecule type" value="Genomic_DNA"/>
</dbReference>
<feature type="region of interest" description="Disordered" evidence="2">
    <location>
        <begin position="789"/>
        <end position="843"/>
    </location>
</feature>
<dbReference type="Proteomes" id="UP000290189">
    <property type="component" value="Unassembled WGS sequence"/>
</dbReference>
<name>A0A0G4ISK8_PLABS</name>
<comment type="similarity">
    <text evidence="1">Belongs to the CBF/MAK21 family.</text>
</comment>
<dbReference type="InterPro" id="IPR040155">
    <property type="entry name" value="CEBPZ/Mak21-like"/>
</dbReference>
<dbReference type="InterPro" id="IPR011989">
    <property type="entry name" value="ARM-like"/>
</dbReference>
<evidence type="ECO:0000256" key="1">
    <source>
        <dbReference type="ARBA" id="ARBA00007797"/>
    </source>
</evidence>
<dbReference type="Pfam" id="PF03914">
    <property type="entry name" value="CBF"/>
    <property type="match status" value="1"/>
</dbReference>
<geneLocation type="mitochondrion" evidence="5"/>
<reference evidence="5 7" key="2">
    <citation type="submission" date="2018-03" db="EMBL/GenBank/DDBJ databases">
        <authorList>
            <person name="Fogelqvist J."/>
        </authorList>
    </citation>
    <scope>NUCLEOTIDE SEQUENCE [LARGE SCALE GENOMIC DNA]</scope>
</reference>
<dbReference type="OrthoDB" id="28947at2759"/>
<dbReference type="InterPro" id="IPR005612">
    <property type="entry name" value="CCAAT-binding_factor"/>
</dbReference>
<feature type="compositionally biased region" description="Acidic residues" evidence="2">
    <location>
        <begin position="691"/>
        <end position="730"/>
    </location>
</feature>
<protein>
    <recommendedName>
        <fullName evidence="3">CCAAT-binding factor domain-containing protein</fullName>
    </recommendedName>
</protein>
<evidence type="ECO:0000313" key="7">
    <source>
        <dbReference type="Proteomes" id="UP000290189"/>
    </source>
</evidence>
<dbReference type="Proteomes" id="UP000039324">
    <property type="component" value="Unassembled WGS sequence"/>
</dbReference>
<feature type="region of interest" description="Disordered" evidence="2">
    <location>
        <begin position="522"/>
        <end position="544"/>
    </location>
</feature>
<gene>
    <name evidence="4" type="ORF">PBRA_006228</name>
    <name evidence="5" type="ORF">PLBR_LOCUS3281</name>
</gene>
<keyword evidence="5" id="KW-0496">Mitochondrion</keyword>
<feature type="domain" description="CCAAT-binding factor" evidence="3">
    <location>
        <begin position="406"/>
        <end position="574"/>
    </location>
</feature>
<dbReference type="STRING" id="37360.A0A0G4ISK8"/>
<dbReference type="EMBL" id="CDSF01000082">
    <property type="protein sequence ID" value="CEO98114.1"/>
    <property type="molecule type" value="Genomic_DNA"/>
</dbReference>
<organism evidence="4 6">
    <name type="scientific">Plasmodiophora brassicae</name>
    <name type="common">Clubroot disease agent</name>
    <dbReference type="NCBI Taxonomy" id="37360"/>
    <lineage>
        <taxon>Eukaryota</taxon>
        <taxon>Sar</taxon>
        <taxon>Rhizaria</taxon>
        <taxon>Endomyxa</taxon>
        <taxon>Phytomyxea</taxon>
        <taxon>Plasmodiophorida</taxon>
        <taxon>Plasmodiophoridae</taxon>
        <taxon>Plasmodiophora</taxon>
    </lineage>
</organism>
<feature type="region of interest" description="Disordered" evidence="2">
    <location>
        <begin position="684"/>
        <end position="770"/>
    </location>
</feature>
<evidence type="ECO:0000256" key="2">
    <source>
        <dbReference type="SAM" id="MobiDB-lite"/>
    </source>
</evidence>
<dbReference type="GO" id="GO:0005634">
    <property type="term" value="C:nucleus"/>
    <property type="evidence" value="ECO:0007669"/>
    <property type="project" value="UniProtKB-ARBA"/>
</dbReference>
<dbReference type="SUPFAM" id="SSF48371">
    <property type="entry name" value="ARM repeat"/>
    <property type="match status" value="1"/>
</dbReference>